<sequence length="102" mass="10398">MTAVIVIEPASSDASLITAAARLGVAPHVFSANNERVVVPALRNAAASFTVVDTASPDAVAATARAMRVDAIVPGFKYTVGVAAQAAARLGLPHFQACGRLR</sequence>
<dbReference type="Gene3D" id="3.40.50.20">
    <property type="match status" value="1"/>
</dbReference>
<gene>
    <name evidence="2" type="ORF">V4C55_38435</name>
</gene>
<evidence type="ECO:0000259" key="1">
    <source>
        <dbReference type="Pfam" id="PF18130"/>
    </source>
</evidence>
<protein>
    <recommendedName>
        <fullName evidence="1">BL00235/CARNS1 N-terminal domain-containing protein</fullName>
    </recommendedName>
</protein>
<evidence type="ECO:0000313" key="3">
    <source>
        <dbReference type="Proteomes" id="UP001494588"/>
    </source>
</evidence>
<dbReference type="EMBL" id="JAZHGC010000055">
    <property type="protein sequence ID" value="MEM5291611.1"/>
    <property type="molecule type" value="Genomic_DNA"/>
</dbReference>
<dbReference type="InterPro" id="IPR041472">
    <property type="entry name" value="BL00235/CARNS1_N"/>
</dbReference>
<proteinExistence type="predicted"/>
<reference evidence="2 3" key="1">
    <citation type="submission" date="2024-01" db="EMBL/GenBank/DDBJ databases">
        <title>The diversity of rhizobia nodulating Mimosa spp. in eleven states of Brazil covering several biomes is determined by host plant, location, and edaphic factors.</title>
        <authorList>
            <person name="Rouws L."/>
            <person name="Barauna A."/>
            <person name="Beukes C."/>
            <person name="De Faria S.M."/>
            <person name="Gross E."/>
            <person name="Dos Reis Junior F.B."/>
            <person name="Simon M."/>
            <person name="Maluk M."/>
            <person name="Odee D.W."/>
            <person name="Kenicer G."/>
            <person name="Young J.P.W."/>
            <person name="Reis V.M."/>
            <person name="Zilli J."/>
            <person name="James E.K."/>
        </authorList>
    </citation>
    <scope>NUCLEOTIDE SEQUENCE [LARGE SCALE GENOMIC DNA]</scope>
    <source>
        <strain evidence="2 3">JPY77</strain>
    </source>
</reference>
<dbReference type="RefSeq" id="WP_233472145.1">
    <property type="nucleotide sequence ID" value="NZ_CAJHCS010000046.1"/>
</dbReference>
<evidence type="ECO:0000313" key="2">
    <source>
        <dbReference type="EMBL" id="MEM5291611.1"/>
    </source>
</evidence>
<organism evidence="2 3">
    <name type="scientific">Paraburkholderia sabiae</name>
    <dbReference type="NCBI Taxonomy" id="273251"/>
    <lineage>
        <taxon>Bacteria</taxon>
        <taxon>Pseudomonadati</taxon>
        <taxon>Pseudomonadota</taxon>
        <taxon>Betaproteobacteria</taxon>
        <taxon>Burkholderiales</taxon>
        <taxon>Burkholderiaceae</taxon>
        <taxon>Paraburkholderia</taxon>
    </lineage>
</organism>
<keyword evidence="3" id="KW-1185">Reference proteome</keyword>
<dbReference type="Proteomes" id="UP001494588">
    <property type="component" value="Unassembled WGS sequence"/>
</dbReference>
<dbReference type="Pfam" id="PF18130">
    <property type="entry name" value="ATPgrasp_N"/>
    <property type="match status" value="1"/>
</dbReference>
<name>A0ABU9QQ97_9BURK</name>
<accession>A0ABU9QQ97</accession>
<feature type="domain" description="BL00235/CARNS1 N-terminal" evidence="1">
    <location>
        <begin position="18"/>
        <end position="94"/>
    </location>
</feature>
<comment type="caution">
    <text evidence="2">The sequence shown here is derived from an EMBL/GenBank/DDBJ whole genome shotgun (WGS) entry which is preliminary data.</text>
</comment>